<dbReference type="Proteomes" id="UP000293846">
    <property type="component" value="Unassembled WGS sequence"/>
</dbReference>
<evidence type="ECO:0000313" key="1">
    <source>
        <dbReference type="EMBL" id="TCJ06491.1"/>
    </source>
</evidence>
<dbReference type="InterPro" id="IPR036916">
    <property type="entry name" value="Sda_sf"/>
</dbReference>
<comment type="caution">
    <text evidence="1">The sequence shown here is derived from an EMBL/GenBank/DDBJ whole genome shotgun (WGS) entry which is preliminary data.</text>
</comment>
<dbReference type="EMBL" id="SJTH01000001">
    <property type="protein sequence ID" value="TCJ06491.1"/>
    <property type="molecule type" value="Genomic_DNA"/>
</dbReference>
<sequence>MEKLPDLLLVETYYKALAIDVEPKFIEFLLLEINKRGLEIYYQKQLN</sequence>
<proteinExistence type="predicted"/>
<dbReference type="OrthoDB" id="2933732at2"/>
<reference evidence="1 2" key="1">
    <citation type="submission" date="2019-03" db="EMBL/GenBank/DDBJ databases">
        <authorList>
            <person name="Jensen L."/>
            <person name="Storgaard J."/>
            <person name="Sulaj E."/>
            <person name="Schramm A."/>
            <person name="Marshall I.P.G."/>
        </authorList>
    </citation>
    <scope>NUCLEOTIDE SEQUENCE [LARGE SCALE GENOMIC DNA]</scope>
    <source>
        <strain evidence="1 2">2017H2G3</strain>
    </source>
</reference>
<dbReference type="Gene3D" id="1.10.287.1100">
    <property type="entry name" value="Sporulation inhibitor A"/>
    <property type="match status" value="1"/>
</dbReference>
<accession>A0A4V2NUZ7</accession>
<name>A0A4V2NUZ7_9BACI</name>
<dbReference type="SUPFAM" id="SSF100985">
    <property type="entry name" value="Sporulation inhibitor Sda"/>
    <property type="match status" value="1"/>
</dbReference>
<organism evidence="1 2">
    <name type="scientific">Cytobacillus praedii</name>
    <dbReference type="NCBI Taxonomy" id="1742358"/>
    <lineage>
        <taxon>Bacteria</taxon>
        <taxon>Bacillati</taxon>
        <taxon>Bacillota</taxon>
        <taxon>Bacilli</taxon>
        <taxon>Bacillales</taxon>
        <taxon>Bacillaceae</taxon>
        <taxon>Cytobacillus</taxon>
    </lineage>
</organism>
<keyword evidence="2" id="KW-1185">Reference proteome</keyword>
<protein>
    <submittedName>
        <fullName evidence="1">Sporulation histidine kinase inhibitor Sda</fullName>
    </submittedName>
</protein>
<dbReference type="InterPro" id="IPR015064">
    <property type="entry name" value="Sda"/>
</dbReference>
<gene>
    <name evidence="1" type="ORF">E0Y62_00790</name>
</gene>
<evidence type="ECO:0000313" key="2">
    <source>
        <dbReference type="Proteomes" id="UP000293846"/>
    </source>
</evidence>
<dbReference type="Pfam" id="PF08970">
    <property type="entry name" value="Sda"/>
    <property type="match status" value="1"/>
</dbReference>
<dbReference type="AlphaFoldDB" id="A0A4V2NUZ7"/>
<dbReference type="STRING" id="1742358.GCA_001439605_00378"/>